<organism evidence="1 2">
    <name type="scientific">Pseudomonas paralactis</name>
    <dbReference type="NCBI Taxonomy" id="1615673"/>
    <lineage>
        <taxon>Bacteria</taxon>
        <taxon>Pseudomonadati</taxon>
        <taxon>Pseudomonadota</taxon>
        <taxon>Gammaproteobacteria</taxon>
        <taxon>Pseudomonadales</taxon>
        <taxon>Pseudomonadaceae</taxon>
        <taxon>Pseudomonas</taxon>
    </lineage>
</organism>
<dbReference type="Proteomes" id="UP000607562">
    <property type="component" value="Unassembled WGS sequence"/>
</dbReference>
<reference evidence="1 2" key="1">
    <citation type="submission" date="2020-12" db="EMBL/GenBank/DDBJ databases">
        <title>Comparative genomic insights into the epidemiology and virulence of plant pathogenic Pseudomonads from Turkey.</title>
        <authorList>
            <person name="Dillon M."/>
            <person name="Ruiz-Bedoya T."/>
            <person name="Bendalovic-Torma C."/>
            <person name="Guttman K.M."/>
            <person name="Kwak H."/>
            <person name="Middleton M.A."/>
            <person name="Wang P.W."/>
            <person name="Horuz S."/>
            <person name="Aysan Y."/>
            <person name="Guttman D.S."/>
        </authorList>
    </citation>
    <scope>NUCLEOTIDE SEQUENCE [LARGE SCALE GENOMIC DNA]</scope>
    <source>
        <strain evidence="1 2">Marul_2_1</strain>
    </source>
</reference>
<protein>
    <recommendedName>
        <fullName evidence="3">Pilus assembly protein PilZ</fullName>
    </recommendedName>
</protein>
<dbReference type="EMBL" id="JAEILM010000103">
    <property type="protein sequence ID" value="MBI6635888.1"/>
    <property type="molecule type" value="Genomic_DNA"/>
</dbReference>
<dbReference type="RefSeq" id="WP_198708732.1">
    <property type="nucleotide sequence ID" value="NZ_JAEILM010000103.1"/>
</dbReference>
<proteinExistence type="predicted"/>
<evidence type="ECO:0000313" key="2">
    <source>
        <dbReference type="Proteomes" id="UP000607562"/>
    </source>
</evidence>
<sequence>MKNTTRLAMHDNAVNPFQRLKIDYLQDTLLGVNPLSCECMAKVVQAGASVLLQILAPWPEQLLKAHTVSIKGESCTYHGVVVDASKNDASELLLNIELQG</sequence>
<keyword evidence="2" id="KW-1185">Reference proteome</keyword>
<evidence type="ECO:0008006" key="3">
    <source>
        <dbReference type="Google" id="ProtNLM"/>
    </source>
</evidence>
<comment type="caution">
    <text evidence="1">The sequence shown here is derived from an EMBL/GenBank/DDBJ whole genome shotgun (WGS) entry which is preliminary data.</text>
</comment>
<evidence type="ECO:0000313" key="1">
    <source>
        <dbReference type="EMBL" id="MBI6635888.1"/>
    </source>
</evidence>
<gene>
    <name evidence="1" type="ORF">YA0871_24815</name>
</gene>
<name>A0ABS0V7K8_9PSED</name>
<accession>A0ABS0V7K8</accession>